<evidence type="ECO:0000313" key="10">
    <source>
        <dbReference type="Proteomes" id="UP001069802"/>
    </source>
</evidence>
<evidence type="ECO:0000256" key="1">
    <source>
        <dbReference type="ARBA" id="ARBA00001539"/>
    </source>
</evidence>
<evidence type="ECO:0000259" key="8">
    <source>
        <dbReference type="Pfam" id="PF16363"/>
    </source>
</evidence>
<dbReference type="Gene3D" id="3.40.50.720">
    <property type="entry name" value="NAD(P)-binding Rossmann-like Domain"/>
    <property type="match status" value="1"/>
</dbReference>
<dbReference type="Proteomes" id="UP001069802">
    <property type="component" value="Unassembled WGS sequence"/>
</dbReference>
<keyword evidence="5" id="KW-0520">NAD</keyword>
<dbReference type="EMBL" id="JAPWGY010000004">
    <property type="protein sequence ID" value="MCZ4281619.1"/>
    <property type="molecule type" value="Genomic_DNA"/>
</dbReference>
<dbReference type="InterPro" id="IPR016040">
    <property type="entry name" value="NAD(P)-bd_dom"/>
</dbReference>
<evidence type="ECO:0000256" key="2">
    <source>
        <dbReference type="ARBA" id="ARBA00001911"/>
    </source>
</evidence>
<proteinExistence type="inferred from homology"/>
<evidence type="ECO:0000256" key="7">
    <source>
        <dbReference type="RuleBase" id="RU004473"/>
    </source>
</evidence>
<comment type="caution">
    <text evidence="9">The sequence shown here is derived from an EMBL/GenBank/DDBJ whole genome shotgun (WGS) entry which is preliminary data.</text>
</comment>
<evidence type="ECO:0000256" key="4">
    <source>
        <dbReference type="ARBA" id="ARBA00011990"/>
    </source>
</evidence>
<sequence>MALNKKFWQGKNVLVTGGAGFIGSEIVRQLQAVPDIRITILDKMTYAADLQRISGFGQIELPPRISVEQVALEDAVAVQKVLERANPDYILHSAAESHVDRSIEGPSSFLESNVVGTFNLLQAALQFWEGKGKDPSFRLLHISTDEVYGSLGEEGVFSEQSPYDPRSPYAATKAASDHLVRAWHHTYEMPVLLTNCGNNYGYWQFPEKLIPLMILKSLKGEALPLYGSGKQIREWIHVSDHVRGLLAVLEKGQIGDTYLIGSGDELENRSVVEKICELMDRFCPEQGPHDRLITHVVDRPGHDKRYALDAKKIRRETSWRPKVSFEDGLLATVKWYLEQQKWWQGLEKRGYAGARLGVRGSAFKDGRELPGS</sequence>
<comment type="cofactor">
    <cofactor evidence="2 7">
        <name>NAD(+)</name>
        <dbReference type="ChEBI" id="CHEBI:57540"/>
    </cofactor>
</comment>
<organism evidence="9 10">
    <name type="scientific">Kiloniella laminariae</name>
    <dbReference type="NCBI Taxonomy" id="454162"/>
    <lineage>
        <taxon>Bacteria</taxon>
        <taxon>Pseudomonadati</taxon>
        <taxon>Pseudomonadota</taxon>
        <taxon>Alphaproteobacteria</taxon>
        <taxon>Rhodospirillales</taxon>
        <taxon>Kiloniellaceae</taxon>
        <taxon>Kiloniella</taxon>
    </lineage>
</organism>
<dbReference type="GO" id="GO:0008460">
    <property type="term" value="F:dTDP-glucose 4,6-dehydratase activity"/>
    <property type="evidence" value="ECO:0007669"/>
    <property type="project" value="UniProtKB-EC"/>
</dbReference>
<dbReference type="PANTHER" id="PTHR43000">
    <property type="entry name" value="DTDP-D-GLUCOSE 4,6-DEHYDRATASE-RELATED"/>
    <property type="match status" value="1"/>
</dbReference>
<comment type="similarity">
    <text evidence="3 7">Belongs to the NAD(P)-dependent epimerase/dehydratase family. dTDP-glucose dehydratase subfamily.</text>
</comment>
<evidence type="ECO:0000313" key="9">
    <source>
        <dbReference type="EMBL" id="MCZ4281619.1"/>
    </source>
</evidence>
<dbReference type="Gene3D" id="3.90.25.10">
    <property type="entry name" value="UDP-galactose 4-epimerase, domain 1"/>
    <property type="match status" value="1"/>
</dbReference>
<gene>
    <name evidence="9" type="primary">rfbB</name>
    <name evidence="9" type="ORF">O4H49_12585</name>
</gene>
<keyword evidence="6 7" id="KW-0456">Lyase</keyword>
<evidence type="ECO:0000256" key="5">
    <source>
        <dbReference type="ARBA" id="ARBA00023027"/>
    </source>
</evidence>
<dbReference type="NCBIfam" id="TIGR01181">
    <property type="entry name" value="dTDP_gluc_dehyt"/>
    <property type="match status" value="1"/>
</dbReference>
<evidence type="ECO:0000256" key="6">
    <source>
        <dbReference type="ARBA" id="ARBA00023239"/>
    </source>
</evidence>
<name>A0ABT4LKI8_9PROT</name>
<keyword evidence="10" id="KW-1185">Reference proteome</keyword>
<dbReference type="InterPro" id="IPR005888">
    <property type="entry name" value="dTDP_Gluc_deHydtase"/>
</dbReference>
<dbReference type="InterPro" id="IPR036291">
    <property type="entry name" value="NAD(P)-bd_dom_sf"/>
</dbReference>
<reference evidence="9" key="1">
    <citation type="submission" date="2022-12" db="EMBL/GenBank/DDBJ databases">
        <title>Bacterial isolates from different developmental stages of Nematostella vectensis.</title>
        <authorList>
            <person name="Fraune S."/>
        </authorList>
    </citation>
    <scope>NUCLEOTIDE SEQUENCE</scope>
    <source>
        <strain evidence="9">G21630-S1</strain>
    </source>
</reference>
<accession>A0ABT4LKI8</accession>
<evidence type="ECO:0000256" key="3">
    <source>
        <dbReference type="ARBA" id="ARBA00008178"/>
    </source>
</evidence>
<dbReference type="CDD" id="cd05246">
    <property type="entry name" value="dTDP_GD_SDR_e"/>
    <property type="match status" value="1"/>
</dbReference>
<dbReference type="EC" id="4.2.1.46" evidence="4 7"/>
<dbReference type="Pfam" id="PF16363">
    <property type="entry name" value="GDP_Man_Dehyd"/>
    <property type="match status" value="1"/>
</dbReference>
<protein>
    <recommendedName>
        <fullName evidence="4 7">dTDP-glucose 4,6-dehydratase</fullName>
        <ecNumber evidence="4 7">4.2.1.46</ecNumber>
    </recommendedName>
</protein>
<comment type="catalytic activity">
    <reaction evidence="1 7">
        <text>dTDP-alpha-D-glucose = dTDP-4-dehydro-6-deoxy-alpha-D-glucose + H2O</text>
        <dbReference type="Rhea" id="RHEA:17221"/>
        <dbReference type="ChEBI" id="CHEBI:15377"/>
        <dbReference type="ChEBI" id="CHEBI:57477"/>
        <dbReference type="ChEBI" id="CHEBI:57649"/>
        <dbReference type="EC" id="4.2.1.46"/>
    </reaction>
</comment>
<feature type="domain" description="NAD(P)-binding" evidence="8">
    <location>
        <begin position="14"/>
        <end position="329"/>
    </location>
</feature>
<dbReference type="RefSeq" id="WP_269423784.1">
    <property type="nucleotide sequence ID" value="NZ_JAPWGY010000004.1"/>
</dbReference>
<dbReference type="SUPFAM" id="SSF51735">
    <property type="entry name" value="NAD(P)-binding Rossmann-fold domains"/>
    <property type="match status" value="1"/>
</dbReference>